<evidence type="ECO:0000313" key="2">
    <source>
        <dbReference type="EMBL" id="AMQ66986.1"/>
    </source>
</evidence>
<dbReference type="GeneID" id="29125772"/>
<dbReference type="CDD" id="cd00093">
    <property type="entry name" value="HTH_XRE"/>
    <property type="match status" value="1"/>
</dbReference>
<keyword evidence="3" id="KW-1185">Reference proteome</keyword>
<dbReference type="RefSeq" id="YP_009303198.1">
    <property type="nucleotide sequence ID" value="NC_031253.1"/>
</dbReference>
<feature type="domain" description="HTH cro/C1-type" evidence="1">
    <location>
        <begin position="19"/>
        <end position="73"/>
    </location>
</feature>
<dbReference type="OrthoDB" id="23363at10239"/>
<dbReference type="InterPro" id="IPR001387">
    <property type="entry name" value="Cro/C1-type_HTH"/>
</dbReference>
<dbReference type="PROSITE" id="PS50943">
    <property type="entry name" value="HTH_CROC1"/>
    <property type="match status" value="1"/>
</dbReference>
<dbReference type="Pfam" id="PF01381">
    <property type="entry name" value="HTH_3"/>
    <property type="match status" value="1"/>
</dbReference>
<dbReference type="GO" id="GO:0003677">
    <property type="term" value="F:DNA binding"/>
    <property type="evidence" value="ECO:0007669"/>
    <property type="project" value="InterPro"/>
</dbReference>
<name>A0A142F2H9_9CAUD</name>
<dbReference type="SUPFAM" id="SSF47413">
    <property type="entry name" value="lambda repressor-like DNA-binding domains"/>
    <property type="match status" value="1"/>
</dbReference>
<reference evidence="3" key="1">
    <citation type="submission" date="2016-02" db="EMBL/GenBank/DDBJ databases">
        <authorList>
            <person name="Isern S."/>
            <person name="Barcellona C.M."/>
            <person name="Dozier K.D."/>
            <person name="Faust J.M."/>
            <person name="Fedrick A.J."/>
            <person name="Gagliardi L.E."/>
            <person name="Gatt S.M."/>
            <person name="Gleason P.S."/>
            <person name="Gomez E.A."/>
            <person name="Hoffman A.M."/>
            <person name="Jenkins M."/>
            <person name="Jones M.J."/>
            <person name="Lang J.F."/>
            <person name="Lequay S.M."/>
            <person name="Mars P.J."/>
            <person name="Mtchedlidze N."/>
            <person name="Osking Z.B."/>
            <person name="Paul L.M."/>
            <person name="Pica A.N."/>
            <person name="Robison M.D."/>
            <person name="Rodriguez D."/>
            <person name="Rosales K.A."/>
            <person name="Saravis L.E."/>
            <person name="Sisson B.M."/>
            <person name="Tan A.L."/>
            <person name="Voltaire R."/>
            <person name="Michael S.F."/>
            <person name="Warner M.H."/>
            <person name="Bradley K.W."/>
            <person name="Asai D.J."/>
            <person name="Bowman C.A."/>
            <person name="Russell D.A."/>
            <person name="Pope W.H."/>
            <person name="Jacobs-Sera D."/>
            <person name="Hendrix R.W."/>
            <person name="Hatfull G.F."/>
        </authorList>
    </citation>
    <scope>NUCLEOTIDE SEQUENCE [LARGE SCALE GENOMIC DNA]</scope>
</reference>
<dbReference type="InterPro" id="IPR010982">
    <property type="entry name" value="Lambda_DNA-bd_dom_sf"/>
</dbReference>
<dbReference type="EMBL" id="KU728633">
    <property type="protein sequence ID" value="AMQ66986.1"/>
    <property type="molecule type" value="Genomic_DNA"/>
</dbReference>
<organism evidence="2 3">
    <name type="scientific">Mycobacterium phage Bipper</name>
    <dbReference type="NCBI Taxonomy" id="1805457"/>
    <lineage>
        <taxon>Viruses</taxon>
        <taxon>Duplodnaviria</taxon>
        <taxon>Heunggongvirae</taxon>
        <taxon>Uroviricota</taxon>
        <taxon>Caudoviricetes</taxon>
        <taxon>Bippervirus</taxon>
        <taxon>Bippervirus bipper</taxon>
    </lineage>
</organism>
<proteinExistence type="predicted"/>
<protein>
    <submittedName>
        <fullName evidence="2">Immunity repressor</fullName>
    </submittedName>
</protein>
<dbReference type="KEGG" id="vg:29125772"/>
<sequence length="129" mass="13994">MTSAYEQGTIPPSRLKYRLRIAREEADLDQQQLAELMGVSRHVVSNAERGMTNPRKVVLNAWALACGVPVSWLEKGIGGWEPPPADDAVRPKGFEPLTFCFVTRPKLSLVSSVAGAPDGQSQQSDCDAA</sequence>
<dbReference type="SMART" id="SM00530">
    <property type="entry name" value="HTH_XRE"/>
    <property type="match status" value="1"/>
</dbReference>
<evidence type="ECO:0000259" key="1">
    <source>
        <dbReference type="PROSITE" id="PS50943"/>
    </source>
</evidence>
<dbReference type="Gene3D" id="1.10.260.40">
    <property type="entry name" value="lambda repressor-like DNA-binding domains"/>
    <property type="match status" value="1"/>
</dbReference>
<accession>A0A142F2H9</accession>
<gene>
    <name evidence="2" type="primary">51</name>
    <name evidence="2" type="ORF">SEA_BIPPER_51</name>
</gene>
<dbReference type="Proteomes" id="UP000201826">
    <property type="component" value="Segment"/>
</dbReference>
<evidence type="ECO:0000313" key="3">
    <source>
        <dbReference type="Proteomes" id="UP000201826"/>
    </source>
</evidence>